<gene>
    <name evidence="2" type="ORF">LTR09_012827</name>
</gene>
<dbReference type="InterPro" id="IPR000073">
    <property type="entry name" value="AB_hydrolase_1"/>
</dbReference>
<reference evidence="2" key="1">
    <citation type="submission" date="2023-04" db="EMBL/GenBank/DDBJ databases">
        <title>Black Yeasts Isolated from many extreme environments.</title>
        <authorList>
            <person name="Coleine C."/>
            <person name="Stajich J.E."/>
            <person name="Selbmann L."/>
        </authorList>
    </citation>
    <scope>NUCLEOTIDE SEQUENCE</scope>
    <source>
        <strain evidence="2">CCFEE 5312</strain>
    </source>
</reference>
<dbReference type="Proteomes" id="UP001271007">
    <property type="component" value="Unassembled WGS sequence"/>
</dbReference>
<evidence type="ECO:0000313" key="3">
    <source>
        <dbReference type="Proteomes" id="UP001271007"/>
    </source>
</evidence>
<evidence type="ECO:0000259" key="1">
    <source>
        <dbReference type="Pfam" id="PF00561"/>
    </source>
</evidence>
<dbReference type="NCBIfam" id="NF002043">
    <property type="entry name" value="PRK00870.1"/>
    <property type="match status" value="1"/>
</dbReference>
<dbReference type="PANTHER" id="PTHR43798">
    <property type="entry name" value="MONOACYLGLYCEROL LIPASE"/>
    <property type="match status" value="1"/>
</dbReference>
<proteinExistence type="predicted"/>
<sequence length="317" mass="36131">MQFQRTPDERFERLSGFPYTPQYFRDGELRMAYIDESTGDGSEVFLCLHGEPTWSYLYRKMIPELLNYTTDSKQTLSRRVIAPDFYGFGRSDKPAKDETYNFDFHRNALLRLIEHLNLTNITLVVQDWGGLIGLTLPMTDPSRFKRLIIMNTTIATGGGRSQDILDWIAYASPTPTPDIADLMAKIGHHLSEDEARGYEAPFPDDSYKGGVRRFPQMIMLDENMPGVETLKQSRLFYGESDVFEQQDVVIVCGVQDRLLGRPAMKGLAGVFKHGCYYAEIEEASHFVQEWGDRVVKLAIQVFENGGNIDGVQQMQPE</sequence>
<dbReference type="PRINTS" id="PR00111">
    <property type="entry name" value="ABHYDROLASE"/>
</dbReference>
<dbReference type="InterPro" id="IPR050266">
    <property type="entry name" value="AB_hydrolase_sf"/>
</dbReference>
<dbReference type="EMBL" id="JAWDJX010000186">
    <property type="protein sequence ID" value="KAK3045607.1"/>
    <property type="molecule type" value="Genomic_DNA"/>
</dbReference>
<dbReference type="SUPFAM" id="SSF53474">
    <property type="entry name" value="alpha/beta-Hydrolases"/>
    <property type="match status" value="1"/>
</dbReference>
<dbReference type="GO" id="GO:0003824">
    <property type="term" value="F:catalytic activity"/>
    <property type="evidence" value="ECO:0007669"/>
    <property type="project" value="InterPro"/>
</dbReference>
<feature type="domain" description="AB hydrolase-1" evidence="1">
    <location>
        <begin position="44"/>
        <end position="291"/>
    </location>
</feature>
<dbReference type="InterPro" id="IPR000639">
    <property type="entry name" value="Epox_hydrolase-like"/>
</dbReference>
<keyword evidence="3" id="KW-1185">Reference proteome</keyword>
<comment type="caution">
    <text evidence="2">The sequence shown here is derived from an EMBL/GenBank/DDBJ whole genome shotgun (WGS) entry which is preliminary data.</text>
</comment>
<dbReference type="AlphaFoldDB" id="A0AAJ0D9E2"/>
<evidence type="ECO:0000313" key="2">
    <source>
        <dbReference type="EMBL" id="KAK3045607.1"/>
    </source>
</evidence>
<dbReference type="InterPro" id="IPR029058">
    <property type="entry name" value="AB_hydrolase_fold"/>
</dbReference>
<dbReference type="PRINTS" id="PR00412">
    <property type="entry name" value="EPOXHYDRLASE"/>
</dbReference>
<dbReference type="Gene3D" id="3.40.50.1820">
    <property type="entry name" value="alpha/beta hydrolase"/>
    <property type="match status" value="1"/>
</dbReference>
<accession>A0AAJ0D9E2</accession>
<dbReference type="PANTHER" id="PTHR43798:SF33">
    <property type="entry name" value="HYDROLASE, PUTATIVE (AFU_ORTHOLOGUE AFUA_2G14860)-RELATED"/>
    <property type="match status" value="1"/>
</dbReference>
<dbReference type="Pfam" id="PF00561">
    <property type="entry name" value="Abhydrolase_1"/>
    <property type="match status" value="1"/>
</dbReference>
<protein>
    <recommendedName>
        <fullName evidence="1">AB hydrolase-1 domain-containing protein</fullName>
    </recommendedName>
</protein>
<name>A0AAJ0D9E2_9PEZI</name>
<dbReference type="GO" id="GO:0016020">
    <property type="term" value="C:membrane"/>
    <property type="evidence" value="ECO:0007669"/>
    <property type="project" value="TreeGrafter"/>
</dbReference>
<organism evidence="2 3">
    <name type="scientific">Extremus antarcticus</name>
    <dbReference type="NCBI Taxonomy" id="702011"/>
    <lineage>
        <taxon>Eukaryota</taxon>
        <taxon>Fungi</taxon>
        <taxon>Dikarya</taxon>
        <taxon>Ascomycota</taxon>
        <taxon>Pezizomycotina</taxon>
        <taxon>Dothideomycetes</taxon>
        <taxon>Dothideomycetidae</taxon>
        <taxon>Mycosphaerellales</taxon>
        <taxon>Extremaceae</taxon>
        <taxon>Extremus</taxon>
    </lineage>
</organism>